<keyword evidence="1" id="KW-1133">Transmembrane helix</keyword>
<evidence type="ECO:0000313" key="3">
    <source>
        <dbReference type="Proteomes" id="UP001055156"/>
    </source>
</evidence>
<comment type="caution">
    <text evidence="2">The sequence shown here is derived from an EMBL/GenBank/DDBJ whole genome shotgun (WGS) entry which is preliminary data.</text>
</comment>
<sequence length="107" mass="11490">MSEETVGVSAEFPTLEAAHAARDRLVRSGFARNSITIERDEEELVVSIPVRPENRRRAARILRGSEILETVRHRGGEAAGTLGGVPVLALAIAGLAGFALYGLANRR</sequence>
<name>A0ABQ4T941_METOR</name>
<evidence type="ECO:0000313" key="2">
    <source>
        <dbReference type="EMBL" id="GJE28113.1"/>
    </source>
</evidence>
<organism evidence="2 3">
    <name type="scientific">Methylobacterium organophilum</name>
    <dbReference type="NCBI Taxonomy" id="410"/>
    <lineage>
        <taxon>Bacteria</taxon>
        <taxon>Pseudomonadati</taxon>
        <taxon>Pseudomonadota</taxon>
        <taxon>Alphaproteobacteria</taxon>
        <taxon>Hyphomicrobiales</taxon>
        <taxon>Methylobacteriaceae</taxon>
        <taxon>Methylobacterium</taxon>
    </lineage>
</organism>
<dbReference type="EMBL" id="BPQV01000008">
    <property type="protein sequence ID" value="GJE28113.1"/>
    <property type="molecule type" value="Genomic_DNA"/>
</dbReference>
<dbReference type="Proteomes" id="UP001055156">
    <property type="component" value="Unassembled WGS sequence"/>
</dbReference>
<feature type="transmembrane region" description="Helical" evidence="1">
    <location>
        <begin position="84"/>
        <end position="104"/>
    </location>
</feature>
<evidence type="ECO:0000256" key="1">
    <source>
        <dbReference type="SAM" id="Phobius"/>
    </source>
</evidence>
<reference evidence="2" key="1">
    <citation type="journal article" date="2021" name="Front. Microbiol.">
        <title>Comprehensive Comparative Genomics and Phenotyping of Methylobacterium Species.</title>
        <authorList>
            <person name="Alessa O."/>
            <person name="Ogura Y."/>
            <person name="Fujitani Y."/>
            <person name="Takami H."/>
            <person name="Hayashi T."/>
            <person name="Sahin N."/>
            <person name="Tani A."/>
        </authorList>
    </citation>
    <scope>NUCLEOTIDE SEQUENCE</scope>
    <source>
        <strain evidence="2">NBRC 15689</strain>
    </source>
</reference>
<dbReference type="RefSeq" id="WP_238311902.1">
    <property type="nucleotide sequence ID" value="NZ_BPQV01000008.1"/>
</dbReference>
<keyword evidence="3" id="KW-1185">Reference proteome</keyword>
<keyword evidence="1" id="KW-0472">Membrane</keyword>
<proteinExistence type="predicted"/>
<evidence type="ECO:0008006" key="4">
    <source>
        <dbReference type="Google" id="ProtNLM"/>
    </source>
</evidence>
<keyword evidence="1" id="KW-0812">Transmembrane</keyword>
<protein>
    <recommendedName>
        <fullName evidence="4">DUF2007 domain-containing protein</fullName>
    </recommendedName>
</protein>
<gene>
    <name evidence="2" type="ORF">LKMONMHP_2979</name>
</gene>
<reference evidence="2" key="2">
    <citation type="submission" date="2021-08" db="EMBL/GenBank/DDBJ databases">
        <authorList>
            <person name="Tani A."/>
            <person name="Ola A."/>
            <person name="Ogura Y."/>
            <person name="Katsura K."/>
            <person name="Hayashi T."/>
        </authorList>
    </citation>
    <scope>NUCLEOTIDE SEQUENCE</scope>
    <source>
        <strain evidence="2">NBRC 15689</strain>
    </source>
</reference>
<accession>A0ABQ4T941</accession>